<evidence type="ECO:0000259" key="2">
    <source>
        <dbReference type="Pfam" id="PF12898"/>
    </source>
</evidence>
<feature type="compositionally biased region" description="Low complexity" evidence="1">
    <location>
        <begin position="329"/>
        <end position="339"/>
    </location>
</feature>
<keyword evidence="4" id="KW-1185">Reference proteome</keyword>
<protein>
    <recommendedName>
        <fullName evidence="2">Stc1 domain-containing protein</fullName>
    </recommendedName>
</protein>
<feature type="compositionally biased region" description="Polar residues" evidence="1">
    <location>
        <begin position="346"/>
        <end position="357"/>
    </location>
</feature>
<dbReference type="Pfam" id="PF12898">
    <property type="entry name" value="Stc1"/>
    <property type="match status" value="1"/>
</dbReference>
<feature type="compositionally biased region" description="Acidic residues" evidence="1">
    <location>
        <begin position="173"/>
        <end position="190"/>
    </location>
</feature>
<dbReference type="EMBL" id="QJNS01000114">
    <property type="protein sequence ID" value="RYO86541.1"/>
    <property type="molecule type" value="Genomic_DNA"/>
</dbReference>
<evidence type="ECO:0000313" key="4">
    <source>
        <dbReference type="Proteomes" id="UP000294003"/>
    </source>
</evidence>
<feature type="compositionally biased region" description="Low complexity" evidence="1">
    <location>
        <begin position="433"/>
        <end position="445"/>
    </location>
</feature>
<feature type="domain" description="Stc1" evidence="2">
    <location>
        <begin position="23"/>
        <end position="107"/>
    </location>
</feature>
<evidence type="ECO:0000313" key="3">
    <source>
        <dbReference type="EMBL" id="RYO86541.1"/>
    </source>
</evidence>
<comment type="caution">
    <text evidence="3">The sequence shown here is derived from an EMBL/GenBank/DDBJ whole genome shotgun (WGS) entry which is preliminary data.</text>
</comment>
<feature type="region of interest" description="Disordered" evidence="1">
    <location>
        <begin position="166"/>
        <end position="190"/>
    </location>
</feature>
<evidence type="ECO:0000256" key="1">
    <source>
        <dbReference type="SAM" id="MobiDB-lite"/>
    </source>
</evidence>
<reference evidence="3 4" key="1">
    <citation type="submission" date="2018-06" db="EMBL/GenBank/DDBJ databases">
        <title>Complete Genomes of Monosporascus.</title>
        <authorList>
            <person name="Robinson A.J."/>
            <person name="Natvig D.O."/>
        </authorList>
    </citation>
    <scope>NUCLEOTIDE SEQUENCE [LARGE SCALE GENOMIC DNA]</scope>
    <source>
        <strain evidence="3 4">CBS 609.92</strain>
    </source>
</reference>
<organism evidence="3 4">
    <name type="scientific">Monosporascus cannonballus</name>
    <dbReference type="NCBI Taxonomy" id="155416"/>
    <lineage>
        <taxon>Eukaryota</taxon>
        <taxon>Fungi</taxon>
        <taxon>Dikarya</taxon>
        <taxon>Ascomycota</taxon>
        <taxon>Pezizomycotina</taxon>
        <taxon>Sordariomycetes</taxon>
        <taxon>Xylariomycetidae</taxon>
        <taxon>Xylariales</taxon>
        <taxon>Xylariales incertae sedis</taxon>
        <taxon>Monosporascus</taxon>
    </lineage>
</organism>
<feature type="region of interest" description="Disordered" evidence="1">
    <location>
        <begin position="433"/>
        <end position="497"/>
    </location>
</feature>
<name>A0ABY0H718_9PEZI</name>
<dbReference type="InterPro" id="IPR024630">
    <property type="entry name" value="Stc1"/>
</dbReference>
<proteinExistence type="predicted"/>
<gene>
    <name evidence="3" type="ORF">DL762_004733</name>
</gene>
<dbReference type="Proteomes" id="UP000294003">
    <property type="component" value="Unassembled WGS sequence"/>
</dbReference>
<sequence>MAPRSQASSNYTGRANALPTQFRCAVGGEWKPASEFSQTQLKKWTAKKKHENDGITAANIGLTCKVHTGGPQSTQIKCQGPCGIRKHREAFSKSQRNRPDAWCKQCTDWKERHPGDVIPGAAPNGDMSQDELYMRGSSVDDVLQHGRGEEDDEDDEDIYVARENRASLFHGLDEDDDSDDDDGDDEDEGDDVDIALAGRFQSVTRNIFRATVAGDDETDDDDDEDEARDYVLGNSIVGTQPRQLLGSLNVGSMKENLGDHGATPSSKAPGLPLGIGPSYSATTSEIDTNAITASRQIIPPGVASSTVSSHNQDMAPLPPHLRALNAGRSTTTSTTASATPYPRGLTGSQSTVASSATGGARIRPELSGMTDPSPANNMSRRPREPLSSTTSLDSRAGIESFASYTRVTTEAGSVQPSRLHDYNAFSPRGEMYVKTTGGTSVTGKKPPMTSTGRPIRVGPSGWLKGDNRKRFDAPPAFASMPEEQAGGYDSSGSEDEM</sequence>
<accession>A0ABY0H718</accession>
<feature type="region of interest" description="Disordered" evidence="1">
    <location>
        <begin position="324"/>
        <end position="394"/>
    </location>
</feature>